<dbReference type="Proteomes" id="UP000270230">
    <property type="component" value="Unassembled WGS sequence"/>
</dbReference>
<dbReference type="SUPFAM" id="SSF51569">
    <property type="entry name" value="Aldolase"/>
    <property type="match status" value="1"/>
</dbReference>
<feature type="domain" description="NADP-dependent oxidoreductase" evidence="3">
    <location>
        <begin position="428"/>
        <end position="688"/>
    </location>
</feature>
<feature type="compositionally biased region" description="Basic and acidic residues" evidence="2">
    <location>
        <begin position="44"/>
        <end position="59"/>
    </location>
</feature>
<keyword evidence="1" id="KW-0560">Oxidoreductase</keyword>
<gene>
    <name evidence="4" type="ORF">D0865_00236</name>
</gene>
<dbReference type="InterPro" id="IPR023210">
    <property type="entry name" value="NADP_OxRdtase_dom"/>
</dbReference>
<dbReference type="EMBL" id="QWIN01000005">
    <property type="protein sequence ID" value="RMY62844.1"/>
    <property type="molecule type" value="Genomic_DNA"/>
</dbReference>
<dbReference type="InterPro" id="IPR013785">
    <property type="entry name" value="Aldolase_TIM"/>
</dbReference>
<sequence>MTLDSSIESSSSTGVVCSKKLKLLQCLARRRRVQEFGDAVAEVGDRRTASETDIRREESDPSSPPCPPPQCFTWSYSVTSSLRCSADQEVEEKANSSAYPLLLWRTNIHLIRGGVHGLVLQGSTAEAALLSPQERIELIHCARRAAADLGVPRFPIAAGISGQSTNETITLVEDAANAGADFGLLLPPSYWSKAVTNDTIVDFYQEVADASPIPIICYNFPGVTAGIDLSVDILTKLAEHPNIAGVKLTCANAGKVTCLTARFPASKFSVFSGQSDWLLPCLVGGGIGCVTGIGNVFPKCVAKLYSLWQEGKVEEARQLQGQVALAESACKKGLAATKYGAGVFAGPAAGVTEEAAFYPRKPYKPASKDVEEATVALMGRLKDMESSLPDTVAYQTDPPNLPNGTNGMKPTSNRSHFVLNTGAKIPAVGFGTWKAAPGEAARAVEAAFAAGYRHFDCAPLYNNEAEIGKVFAAAPIPRSEYFVTTKLWSSDHQRVEQALDKSLRDLCLDYVDLYLMHWPITLSPETGAEYGKEDRKIHVQGWDFTDTWREMERLLATEKTKAIGVANFSTTNLETLLATAKVIPAVNQTEIQPLLPQDKLYAYCEAKGIHQTAFGPLGGTGSMLHDEPAVTMIAEKRGVATGNVMLSWGMQKGWSVIPKSVNPARITANLKDNFSLTEDEMLEMDRLVKMKGGKRFNRPDWGTVVFHDDVDAGVA</sequence>
<dbReference type="CDD" id="cd00408">
    <property type="entry name" value="DHDPS-like"/>
    <property type="match status" value="1"/>
</dbReference>
<evidence type="ECO:0000256" key="2">
    <source>
        <dbReference type="SAM" id="MobiDB-lite"/>
    </source>
</evidence>
<evidence type="ECO:0000256" key="1">
    <source>
        <dbReference type="ARBA" id="ARBA00023002"/>
    </source>
</evidence>
<dbReference type="Pfam" id="PF00248">
    <property type="entry name" value="Aldo_ket_red"/>
    <property type="match status" value="1"/>
</dbReference>
<dbReference type="PROSITE" id="PS00798">
    <property type="entry name" value="ALDOKETO_REDUCTASE_1"/>
    <property type="match status" value="1"/>
</dbReference>
<dbReference type="SUPFAM" id="SSF51430">
    <property type="entry name" value="NAD(P)-linked oxidoreductase"/>
    <property type="match status" value="1"/>
</dbReference>
<dbReference type="OrthoDB" id="416253at2759"/>
<dbReference type="InterPro" id="IPR018170">
    <property type="entry name" value="Aldo/ket_reductase_CS"/>
</dbReference>
<organism evidence="4 5">
    <name type="scientific">Hortaea werneckii</name>
    <name type="common">Black yeast</name>
    <name type="synonym">Cladosporium werneckii</name>
    <dbReference type="NCBI Taxonomy" id="91943"/>
    <lineage>
        <taxon>Eukaryota</taxon>
        <taxon>Fungi</taxon>
        <taxon>Dikarya</taxon>
        <taxon>Ascomycota</taxon>
        <taxon>Pezizomycotina</taxon>
        <taxon>Dothideomycetes</taxon>
        <taxon>Dothideomycetidae</taxon>
        <taxon>Mycosphaerellales</taxon>
        <taxon>Teratosphaeriaceae</taxon>
        <taxon>Hortaea</taxon>
    </lineage>
</organism>
<accession>A0A3M7DF65</accession>
<evidence type="ECO:0000259" key="3">
    <source>
        <dbReference type="Pfam" id="PF00248"/>
    </source>
</evidence>
<proteinExistence type="predicted"/>
<feature type="region of interest" description="Disordered" evidence="2">
    <location>
        <begin position="44"/>
        <end position="68"/>
    </location>
</feature>
<dbReference type="PRINTS" id="PR00069">
    <property type="entry name" value="ALDKETRDTASE"/>
</dbReference>
<dbReference type="InterPro" id="IPR002220">
    <property type="entry name" value="DapA-like"/>
</dbReference>
<name>A0A3M7DF65_HORWE</name>
<dbReference type="GO" id="GO:0016829">
    <property type="term" value="F:lyase activity"/>
    <property type="evidence" value="ECO:0007669"/>
    <property type="project" value="InterPro"/>
</dbReference>
<dbReference type="Pfam" id="PF00701">
    <property type="entry name" value="DHDPS"/>
    <property type="match status" value="1"/>
</dbReference>
<dbReference type="AlphaFoldDB" id="A0A3M7DF65"/>
<dbReference type="Gene3D" id="3.20.20.70">
    <property type="entry name" value="Aldolase class I"/>
    <property type="match status" value="1"/>
</dbReference>
<evidence type="ECO:0000313" key="4">
    <source>
        <dbReference type="EMBL" id="RMY62844.1"/>
    </source>
</evidence>
<comment type="caution">
    <text evidence="4">The sequence shown here is derived from an EMBL/GenBank/DDBJ whole genome shotgun (WGS) entry which is preliminary data.</text>
</comment>
<dbReference type="FunFam" id="3.20.20.100:FF:000002">
    <property type="entry name" value="2,5-diketo-D-gluconic acid reductase A"/>
    <property type="match status" value="1"/>
</dbReference>
<dbReference type="Gene3D" id="3.20.20.100">
    <property type="entry name" value="NADP-dependent oxidoreductase domain"/>
    <property type="match status" value="1"/>
</dbReference>
<dbReference type="GO" id="GO:0016616">
    <property type="term" value="F:oxidoreductase activity, acting on the CH-OH group of donors, NAD or NADP as acceptor"/>
    <property type="evidence" value="ECO:0007669"/>
    <property type="project" value="UniProtKB-ARBA"/>
</dbReference>
<evidence type="ECO:0000313" key="5">
    <source>
        <dbReference type="Proteomes" id="UP000270230"/>
    </source>
</evidence>
<reference evidence="4 5" key="1">
    <citation type="journal article" date="2018" name="BMC Genomics">
        <title>Genomic evidence for intraspecific hybridization in a clonal and extremely halotolerant yeast.</title>
        <authorList>
            <person name="Gostincar C."/>
            <person name="Stajich J.E."/>
            <person name="Zupancic J."/>
            <person name="Zalar P."/>
            <person name="Gunde-Cimerman N."/>
        </authorList>
    </citation>
    <scope>NUCLEOTIDE SEQUENCE [LARGE SCALE GENOMIC DNA]</scope>
    <source>
        <strain evidence="4 5">EXF-151</strain>
    </source>
</reference>
<dbReference type="InterPro" id="IPR020471">
    <property type="entry name" value="AKR"/>
</dbReference>
<dbReference type="SMART" id="SM01130">
    <property type="entry name" value="DHDPS"/>
    <property type="match status" value="1"/>
</dbReference>
<dbReference type="PANTHER" id="PTHR11732">
    <property type="entry name" value="ALDO/KETO REDUCTASE"/>
    <property type="match status" value="1"/>
</dbReference>
<dbReference type="InterPro" id="IPR036812">
    <property type="entry name" value="NAD(P)_OxRdtase_dom_sf"/>
</dbReference>
<protein>
    <recommendedName>
        <fullName evidence="3">NADP-dependent oxidoreductase domain-containing protein</fullName>
    </recommendedName>
</protein>